<dbReference type="AlphaFoldDB" id="A0AA35TEP8"/>
<feature type="region of interest" description="Disordered" evidence="1">
    <location>
        <begin position="25"/>
        <end position="45"/>
    </location>
</feature>
<proteinExistence type="predicted"/>
<sequence>MASRRAALFALPTSITEEKEAETEFVITNGNVSDRDDSESDTSEEIEKVDLCTTITNTATAAEVPPHILERRFRFHHTPLPTKEVEKVDLSTAPPVTPRPIVMPKEPTVEIPPHVLERRRSSAFQKPAEINELSVLEETEEKDDNGEEWELDDAANFFEFGDDFMQLLSQMSTITDGDFEDTSNL</sequence>
<evidence type="ECO:0000313" key="3">
    <source>
        <dbReference type="Proteomes" id="UP001174909"/>
    </source>
</evidence>
<dbReference type="EMBL" id="CASHTH010003577">
    <property type="protein sequence ID" value="CAI8046619.1"/>
    <property type="molecule type" value="Genomic_DNA"/>
</dbReference>
<organism evidence="2 3">
    <name type="scientific">Geodia barretti</name>
    <name type="common">Barrett's horny sponge</name>
    <dbReference type="NCBI Taxonomy" id="519541"/>
    <lineage>
        <taxon>Eukaryota</taxon>
        <taxon>Metazoa</taxon>
        <taxon>Porifera</taxon>
        <taxon>Demospongiae</taxon>
        <taxon>Heteroscleromorpha</taxon>
        <taxon>Tetractinellida</taxon>
        <taxon>Astrophorina</taxon>
        <taxon>Geodiidae</taxon>
        <taxon>Geodia</taxon>
    </lineage>
</organism>
<name>A0AA35TEP8_GEOBA</name>
<accession>A0AA35TEP8</accession>
<comment type="caution">
    <text evidence="2">The sequence shown here is derived from an EMBL/GenBank/DDBJ whole genome shotgun (WGS) entry which is preliminary data.</text>
</comment>
<evidence type="ECO:0000256" key="1">
    <source>
        <dbReference type="SAM" id="MobiDB-lite"/>
    </source>
</evidence>
<gene>
    <name evidence="2" type="ORF">GBAR_LOCUS25786</name>
</gene>
<reference evidence="2" key="1">
    <citation type="submission" date="2023-03" db="EMBL/GenBank/DDBJ databases">
        <authorList>
            <person name="Steffen K."/>
            <person name="Cardenas P."/>
        </authorList>
    </citation>
    <scope>NUCLEOTIDE SEQUENCE</scope>
</reference>
<dbReference type="Proteomes" id="UP001174909">
    <property type="component" value="Unassembled WGS sequence"/>
</dbReference>
<evidence type="ECO:0000313" key="2">
    <source>
        <dbReference type="EMBL" id="CAI8046619.1"/>
    </source>
</evidence>
<keyword evidence="3" id="KW-1185">Reference proteome</keyword>
<protein>
    <submittedName>
        <fullName evidence="2">Uncharacterized protein</fullName>
    </submittedName>
</protein>